<proteinExistence type="predicted"/>
<dbReference type="Proteomes" id="UP000325141">
    <property type="component" value="Unassembled WGS sequence"/>
</dbReference>
<dbReference type="Gene3D" id="2.60.40.1120">
    <property type="entry name" value="Carboxypeptidase-like, regulatory domain"/>
    <property type="match status" value="1"/>
</dbReference>
<evidence type="ECO:0008006" key="4">
    <source>
        <dbReference type="Google" id="ProtNLM"/>
    </source>
</evidence>
<accession>A0A5M6CS57</accession>
<keyword evidence="1" id="KW-0732">Signal</keyword>
<dbReference type="AlphaFoldDB" id="A0A5M6CS57"/>
<dbReference type="SUPFAM" id="SSF49464">
    <property type="entry name" value="Carboxypeptidase regulatory domain-like"/>
    <property type="match status" value="1"/>
</dbReference>
<dbReference type="Pfam" id="PF13715">
    <property type="entry name" value="CarbopepD_reg_2"/>
    <property type="match status" value="1"/>
</dbReference>
<name>A0A5M6CS57_9FLAO</name>
<comment type="caution">
    <text evidence="2">The sequence shown here is derived from an EMBL/GenBank/DDBJ whole genome shotgun (WGS) entry which is preliminary data.</text>
</comment>
<gene>
    <name evidence="2" type="ORF">F0460_00245</name>
</gene>
<dbReference type="EMBL" id="VWSG01000001">
    <property type="protein sequence ID" value="KAA5538071.1"/>
    <property type="molecule type" value="Genomic_DNA"/>
</dbReference>
<keyword evidence="3" id="KW-1185">Reference proteome</keyword>
<organism evidence="2 3">
    <name type="scientific">Paenimyroides baculatum</name>
    <dbReference type="NCBI Taxonomy" id="2608000"/>
    <lineage>
        <taxon>Bacteria</taxon>
        <taxon>Pseudomonadati</taxon>
        <taxon>Bacteroidota</taxon>
        <taxon>Flavobacteriia</taxon>
        <taxon>Flavobacteriales</taxon>
        <taxon>Flavobacteriaceae</taxon>
        <taxon>Paenimyroides</taxon>
    </lineage>
</organism>
<feature type="signal peptide" evidence="1">
    <location>
        <begin position="1"/>
        <end position="18"/>
    </location>
</feature>
<evidence type="ECO:0000256" key="1">
    <source>
        <dbReference type="SAM" id="SignalP"/>
    </source>
</evidence>
<dbReference type="InterPro" id="IPR008969">
    <property type="entry name" value="CarboxyPept-like_regulatory"/>
</dbReference>
<sequence length="497" mass="57242">MRHFYILIFCFLSVFTNAQTIKGVVVSAENGKPVEAASVFLDNTTISTETDAKGNFQINILANNKNQLVVSAFGYEYFLVSNPDATTDLKIRLKPEETILDELVIDKNVFTRKQMLKAFKHFFIGNTKNAKRTKILNENDLVFYFDTKTNQLFAHSDKPIIISNENLGYTIKFHLESFQVQFNYQTLDPKNYMNSNYFGYSLFNENGTPNRKTIANRAETFNNSSVAFFSDLITENLENSDYMLAVNGLGVNVEEYFKVEPESDGYKLCIIKMPTRKRPDSSGVVIKGGNLNSKLKKDTTEIEVPFVVFNRETKEQSQLYFQQKCVLVQKGGHLLNPNDVYFSGFFADLKTADMLPVDFIAEKKAIVPKKVKNILDDKEYVAFETAAAAFYGSNEYMEYSVIKRQFTALLKEENETLSNNDFETWIKENISKTKFETTEQAITMYNKRNTLHDAIKEREENFVKKEKEFSEKYGNQFNDIFYKNVVSKILKQGFKKP</sequence>
<dbReference type="RefSeq" id="WP_150009314.1">
    <property type="nucleotide sequence ID" value="NZ_VWSG01000001.1"/>
</dbReference>
<reference evidence="2 3" key="1">
    <citation type="submission" date="2019-09" db="EMBL/GenBank/DDBJ databases">
        <title>Genome sequence and assembly of Flavobacterium sp.</title>
        <authorList>
            <person name="Chhetri G."/>
        </authorList>
    </citation>
    <scope>NUCLEOTIDE SEQUENCE [LARGE SCALE GENOMIC DNA]</scope>
    <source>
        <strain evidence="2 3">SNL9</strain>
    </source>
</reference>
<evidence type="ECO:0000313" key="3">
    <source>
        <dbReference type="Proteomes" id="UP000325141"/>
    </source>
</evidence>
<feature type="chain" id="PRO_5024381767" description="CarboxypepD_reg-like domain-containing protein" evidence="1">
    <location>
        <begin position="19"/>
        <end position="497"/>
    </location>
</feature>
<evidence type="ECO:0000313" key="2">
    <source>
        <dbReference type="EMBL" id="KAA5538071.1"/>
    </source>
</evidence>
<protein>
    <recommendedName>
        <fullName evidence="4">CarboxypepD_reg-like domain-containing protein</fullName>
    </recommendedName>
</protein>